<keyword evidence="2" id="KW-1185">Reference proteome</keyword>
<dbReference type="GeneID" id="37043367"/>
<accession>A0A316YK24</accession>
<proteinExistence type="predicted"/>
<evidence type="ECO:0000313" key="1">
    <source>
        <dbReference type="EMBL" id="PWN89777.1"/>
    </source>
</evidence>
<protein>
    <recommendedName>
        <fullName evidence="3">CoA-dependent acyltransferase</fullName>
    </recommendedName>
</protein>
<dbReference type="InterPro" id="IPR023213">
    <property type="entry name" value="CAT-like_dom_sf"/>
</dbReference>
<dbReference type="Gene3D" id="3.30.559.30">
    <property type="entry name" value="Nonribosomal peptide synthetase, condensation domain"/>
    <property type="match status" value="1"/>
</dbReference>
<name>A0A316YK24_9BASI</name>
<dbReference type="Gene3D" id="3.30.559.10">
    <property type="entry name" value="Chloramphenicol acetyltransferase-like domain"/>
    <property type="match status" value="1"/>
</dbReference>
<dbReference type="EMBL" id="KZ819636">
    <property type="protein sequence ID" value="PWN89777.1"/>
    <property type="molecule type" value="Genomic_DNA"/>
</dbReference>
<sequence>MANTVAQPPKPWKEVAQGHYERGLDPVETAVESDNQTLDGDYNISAVLKVQLGDAKLDKAAIEQAWLETRKLNPEIAIEFKGQDNPRNMVYVVPADDGAQDWLAKTLSVEAPVDAAEFDAVLHKAINLKIPGQGSSTLSWIPLKNETAALVRISISHAITDASGVFGILSTFLRLIAEGVPGSSAAWGQEAGRLPPSARSALEEELGAYTPEFLEKGQKLYEACLPNFARPQLSFPFQPDFKTAPRETAHIRLAFSEAESKAILAKCKATGLSVTSVGIAAMLQAMQQLYAKGDEQGGLVTIAGNGRRFLRVKDKTTPESPSYATLLNFLFLEQPDKLEETGKQIGSQLSDILATPISSAGFSFMGPGYVHMRSAQDWDQPGYGYLSVSSLGIVDNLLAPRFSGAQAQVTIEDFSIGLRKNDFGPWGFIYTRQNQLHLGLSYSKRYFDQAKTEELVPRTKAILKAWSA</sequence>
<reference evidence="1 2" key="1">
    <citation type="journal article" date="2018" name="Mol. Biol. Evol.">
        <title>Broad Genomic Sampling Reveals a Smut Pathogenic Ancestry of the Fungal Clade Ustilaginomycotina.</title>
        <authorList>
            <person name="Kijpornyongpan T."/>
            <person name="Mondo S.J."/>
            <person name="Barry K."/>
            <person name="Sandor L."/>
            <person name="Lee J."/>
            <person name="Lipzen A."/>
            <person name="Pangilinan J."/>
            <person name="LaButti K."/>
            <person name="Hainaut M."/>
            <person name="Henrissat B."/>
            <person name="Grigoriev I.V."/>
            <person name="Spatafora J.W."/>
            <person name="Aime M.C."/>
        </authorList>
    </citation>
    <scope>NUCLEOTIDE SEQUENCE [LARGE SCALE GENOMIC DNA]</scope>
    <source>
        <strain evidence="1 2">MCA 4198</strain>
    </source>
</reference>
<gene>
    <name evidence="1" type="ORF">FA10DRAFT_266342</name>
</gene>
<dbReference type="InParanoid" id="A0A316YK24"/>
<evidence type="ECO:0000313" key="2">
    <source>
        <dbReference type="Proteomes" id="UP000245768"/>
    </source>
</evidence>
<dbReference type="PANTHER" id="PTHR42034">
    <property type="entry name" value="CHROMOSOME 7, WHOLE GENOME SHOTGUN SEQUENCE-RELATED"/>
    <property type="match status" value="1"/>
</dbReference>
<dbReference type="SUPFAM" id="SSF52777">
    <property type="entry name" value="CoA-dependent acyltransferases"/>
    <property type="match status" value="1"/>
</dbReference>
<evidence type="ECO:0008006" key="3">
    <source>
        <dbReference type="Google" id="ProtNLM"/>
    </source>
</evidence>
<dbReference type="AlphaFoldDB" id="A0A316YK24"/>
<dbReference type="PANTHER" id="PTHR42034:SF1">
    <property type="entry name" value="CONDENSATION DOMAIN-CONTAINING PROTEIN"/>
    <property type="match status" value="1"/>
</dbReference>
<organism evidence="1 2">
    <name type="scientific">Acaromyces ingoldii</name>
    <dbReference type="NCBI Taxonomy" id="215250"/>
    <lineage>
        <taxon>Eukaryota</taxon>
        <taxon>Fungi</taxon>
        <taxon>Dikarya</taxon>
        <taxon>Basidiomycota</taxon>
        <taxon>Ustilaginomycotina</taxon>
        <taxon>Exobasidiomycetes</taxon>
        <taxon>Exobasidiales</taxon>
        <taxon>Cryptobasidiaceae</taxon>
        <taxon>Acaromyces</taxon>
    </lineage>
</organism>
<dbReference type="RefSeq" id="XP_025376975.1">
    <property type="nucleotide sequence ID" value="XM_025521451.1"/>
</dbReference>
<dbReference type="OrthoDB" id="1862401at2759"/>
<dbReference type="Proteomes" id="UP000245768">
    <property type="component" value="Unassembled WGS sequence"/>
</dbReference>